<evidence type="ECO:0000259" key="3">
    <source>
        <dbReference type="PROSITE" id="PS51371"/>
    </source>
</evidence>
<reference evidence="4" key="1">
    <citation type="submission" date="2015-10" db="EMBL/GenBank/DDBJ databases">
        <title>Description of Candidatus Tenderia electrophaga gen. nov, sp. nov., an Uncultivated Electroautotroph from a Biocathode Enrichment.</title>
        <authorList>
            <person name="Eddie B.J."/>
            <person name="Malanoski A.P."/>
            <person name="Wang Z."/>
            <person name="Hall R.J."/>
            <person name="Oh S.D."/>
            <person name="Heiner C."/>
            <person name="Lin B."/>
            <person name="Strycharz-Glaven S.M."/>
        </authorList>
    </citation>
    <scope>NUCLEOTIDE SEQUENCE [LARGE SCALE GENOMIC DNA]</scope>
    <source>
        <strain evidence="4">NRL1</strain>
    </source>
</reference>
<dbReference type="InterPro" id="IPR000644">
    <property type="entry name" value="CBS_dom"/>
</dbReference>
<evidence type="ECO:0000313" key="4">
    <source>
        <dbReference type="EMBL" id="ALP54345.1"/>
    </source>
</evidence>
<feature type="transmembrane region" description="Helical" evidence="2">
    <location>
        <begin position="47"/>
        <end position="67"/>
    </location>
</feature>
<dbReference type="Pfam" id="PF00571">
    <property type="entry name" value="CBS"/>
    <property type="match status" value="2"/>
</dbReference>
<organism evidence="4 5">
    <name type="scientific">Candidatus Tenderia electrophaga</name>
    <dbReference type="NCBI Taxonomy" id="1748243"/>
    <lineage>
        <taxon>Bacteria</taxon>
        <taxon>Pseudomonadati</taxon>
        <taxon>Pseudomonadota</taxon>
        <taxon>Gammaproteobacteria</taxon>
        <taxon>Candidatus Tenderiales</taxon>
        <taxon>Candidatus Tenderiaceae</taxon>
        <taxon>Candidatus Tenderia</taxon>
    </lineage>
</organism>
<dbReference type="EMBL" id="CP013099">
    <property type="protein sequence ID" value="ALP54345.1"/>
    <property type="molecule type" value="Genomic_DNA"/>
</dbReference>
<dbReference type="AlphaFoldDB" id="A0A0S2TGQ7"/>
<feature type="transmembrane region" description="Helical" evidence="2">
    <location>
        <begin position="74"/>
        <end position="95"/>
    </location>
</feature>
<evidence type="ECO:0000256" key="2">
    <source>
        <dbReference type="SAM" id="Phobius"/>
    </source>
</evidence>
<keyword evidence="2" id="KW-0472">Membrane</keyword>
<feature type="transmembrane region" description="Helical" evidence="2">
    <location>
        <begin position="21"/>
        <end position="41"/>
    </location>
</feature>
<gene>
    <name evidence="4" type="ORF">Tel_14980</name>
</gene>
<dbReference type="InterPro" id="IPR046342">
    <property type="entry name" value="CBS_dom_sf"/>
</dbReference>
<keyword evidence="5" id="KW-1185">Reference proteome</keyword>
<dbReference type="InterPro" id="IPR058581">
    <property type="entry name" value="TM_HPP"/>
</dbReference>
<keyword evidence="2" id="KW-0812">Transmembrane</keyword>
<feature type="domain" description="CBS" evidence="3">
    <location>
        <begin position="328"/>
        <end position="384"/>
    </location>
</feature>
<dbReference type="STRING" id="1748243.Tel_14980"/>
<dbReference type="KEGG" id="tee:Tel_14980"/>
<feature type="domain" description="CBS" evidence="3">
    <location>
        <begin position="244"/>
        <end position="302"/>
    </location>
</feature>
<dbReference type="PANTHER" id="PTHR33741:SF5">
    <property type="entry name" value="TRANSMEMBRANE PROTEIN DDB_G0269096-RELATED"/>
    <property type="match status" value="1"/>
</dbReference>
<proteinExistence type="predicted"/>
<keyword evidence="2" id="KW-1133">Transmembrane helix</keyword>
<protein>
    <recommendedName>
        <fullName evidence="3">CBS domain-containing protein</fullName>
    </recommendedName>
</protein>
<feature type="transmembrane region" description="Helical" evidence="2">
    <location>
        <begin position="140"/>
        <end position="160"/>
    </location>
</feature>
<dbReference type="PROSITE" id="PS51371">
    <property type="entry name" value="CBS"/>
    <property type="match status" value="2"/>
</dbReference>
<evidence type="ECO:0000256" key="1">
    <source>
        <dbReference type="PROSITE-ProRule" id="PRU00703"/>
    </source>
</evidence>
<sequence>MAFLRTLFHRLAGQQDLSHRDMLLSSLAALIAMGVVTWISYRFLSPGTAPFIVASMGASTVLLVAIPSSPMNRAWPLLGSHLICAGIGVTCALYIPNPLLAIPLAVTGAVLAMQYLRCLHPPGGATAMLTVLAGPDVTQLGYLFVFTPVLLNAVILYGAVRGMAILLQRRPRQDGFESPLLRRDEEPRQLNLKPPFEDQDLDHALQHFDTFIDVNRNDLMRLYQEAGHHYHRRHLGDLRCSDVMIPSPLAAEFATPLDEAWAWLGRHRTSAIPVINCAQHVIGIVTLEDFIRHARDYPQAALEQRIQALIKPTPGPDSDKPEVVGQIMSHPVITAPENSHIAELLPLLDEKHIRHLPIVNDKAKLVGVLNRDQIVSLLQPEVAPDPA</sequence>
<dbReference type="InterPro" id="IPR007065">
    <property type="entry name" value="HPP"/>
</dbReference>
<dbReference type="PANTHER" id="PTHR33741">
    <property type="entry name" value="TRANSMEMBRANE PROTEIN DDB_G0269096-RELATED"/>
    <property type="match status" value="1"/>
</dbReference>
<evidence type="ECO:0000313" key="5">
    <source>
        <dbReference type="Proteomes" id="UP000055136"/>
    </source>
</evidence>
<dbReference type="SMART" id="SM00116">
    <property type="entry name" value="CBS"/>
    <property type="match status" value="2"/>
</dbReference>
<dbReference type="SUPFAM" id="SSF54631">
    <property type="entry name" value="CBS-domain pair"/>
    <property type="match status" value="1"/>
</dbReference>
<dbReference type="Gene3D" id="3.10.580.10">
    <property type="entry name" value="CBS-domain"/>
    <property type="match status" value="1"/>
</dbReference>
<accession>A0A0S2TGQ7</accession>
<dbReference type="Pfam" id="PF04982">
    <property type="entry name" value="TM_HPP"/>
    <property type="match status" value="1"/>
</dbReference>
<keyword evidence="1" id="KW-0129">CBS domain</keyword>
<dbReference type="CDD" id="cd04600">
    <property type="entry name" value="CBS_pair_HPP_assoc"/>
    <property type="match status" value="1"/>
</dbReference>
<name>A0A0S2TGQ7_9GAMM</name>
<dbReference type="Proteomes" id="UP000055136">
    <property type="component" value="Chromosome"/>
</dbReference>